<dbReference type="InterPro" id="IPR001387">
    <property type="entry name" value="Cro/C1-type_HTH"/>
</dbReference>
<dbReference type="PATRIC" id="fig|1341683.3.peg.2919"/>
<evidence type="ECO:0000259" key="1">
    <source>
        <dbReference type="PROSITE" id="PS50943"/>
    </source>
</evidence>
<evidence type="ECO:0000313" key="2">
    <source>
        <dbReference type="EMBL" id="ESK47475.1"/>
    </source>
</evidence>
<dbReference type="SUPFAM" id="SSF47413">
    <property type="entry name" value="lambda repressor-like DNA-binding domains"/>
    <property type="match status" value="1"/>
</dbReference>
<name>V2UFK9_9GAMM</name>
<evidence type="ECO:0000313" key="3">
    <source>
        <dbReference type="Proteomes" id="UP000018418"/>
    </source>
</evidence>
<feature type="domain" description="HTH cro/C1-type" evidence="1">
    <location>
        <begin position="33"/>
        <end position="77"/>
    </location>
</feature>
<dbReference type="Proteomes" id="UP000018418">
    <property type="component" value="Unassembled WGS sequence"/>
</dbReference>
<dbReference type="PROSITE" id="PS50943">
    <property type="entry name" value="HTH_CROC1"/>
    <property type="match status" value="1"/>
</dbReference>
<dbReference type="EMBL" id="AYEU01000015">
    <property type="protein sequence ID" value="ESK47475.1"/>
    <property type="molecule type" value="Genomic_DNA"/>
</dbReference>
<organism evidence="2 3">
    <name type="scientific">Acinetobacter brisouii CIP 110357</name>
    <dbReference type="NCBI Taxonomy" id="1341683"/>
    <lineage>
        <taxon>Bacteria</taxon>
        <taxon>Pseudomonadati</taxon>
        <taxon>Pseudomonadota</taxon>
        <taxon>Gammaproteobacteria</taxon>
        <taxon>Moraxellales</taxon>
        <taxon>Moraxellaceae</taxon>
        <taxon>Acinetobacter</taxon>
    </lineage>
</organism>
<dbReference type="Gene3D" id="1.10.260.40">
    <property type="entry name" value="lambda repressor-like DNA-binding domains"/>
    <property type="match status" value="1"/>
</dbReference>
<accession>V2UFK9</accession>
<protein>
    <recommendedName>
        <fullName evidence="1">HTH cro/C1-type domain-containing protein</fullName>
    </recommendedName>
</protein>
<dbReference type="OrthoDB" id="9791537at2"/>
<dbReference type="GO" id="GO:0003677">
    <property type="term" value="F:DNA binding"/>
    <property type="evidence" value="ECO:0007669"/>
    <property type="project" value="InterPro"/>
</dbReference>
<comment type="caution">
    <text evidence="2">The sequence shown here is derived from an EMBL/GenBank/DDBJ whole genome shotgun (WGS) entry which is preliminary data.</text>
</comment>
<proteinExistence type="predicted"/>
<dbReference type="HOGENOM" id="CLU_1122702_0_0_6"/>
<dbReference type="AlphaFoldDB" id="V2UFK9"/>
<gene>
    <name evidence="2" type="ORF">P255_02957</name>
</gene>
<dbReference type="CDD" id="cd00093">
    <property type="entry name" value="HTH_XRE"/>
    <property type="match status" value="1"/>
</dbReference>
<sequence>MVDRAIIELEAAKLSDLFAIKKQEEKEKGRLFTQSNIAKVGGWTQPNVSAYLNGRVELKEDSAQVFSDALDVDIAAFSPRLAERISKREAISRNPLLNKQMRISYIPTIDAETMDSIRPRFKDKDFIMPTQPATTPVCLNLPENAFGYILEDDALEGINTKNIHSKNIHPKGTLFVINPEREPKPQDIVLVGNKNKPSDYHFRIYTVLEVTANDEVICSFEPINQNFPVLRENYEIIGVAVISQKSL</sequence>
<dbReference type="RefSeq" id="WP_004904528.1">
    <property type="nucleotide sequence ID" value="NZ_BBTI01000016.1"/>
</dbReference>
<dbReference type="Gene3D" id="2.10.109.10">
    <property type="entry name" value="Umud Fragment, subunit A"/>
    <property type="match status" value="1"/>
</dbReference>
<reference evidence="2 3" key="1">
    <citation type="submission" date="2013-10" db="EMBL/GenBank/DDBJ databases">
        <title>The Genome Sequence of Acinetobacter brisouii CIP 110357.</title>
        <authorList>
            <consortium name="The Broad Institute Genomics Platform"/>
            <consortium name="The Broad Institute Genome Sequencing Center for Infectious Disease"/>
            <person name="Cerqueira G."/>
            <person name="Feldgarden M."/>
            <person name="Courvalin P."/>
            <person name="Grillot-Courvalin C."/>
            <person name="Clermont D."/>
            <person name="Rocha E."/>
            <person name="Yoon E.-J."/>
            <person name="Nemec A."/>
            <person name="Young S.K."/>
            <person name="Zeng Q."/>
            <person name="Gargeya S."/>
            <person name="Fitzgerald M."/>
            <person name="Abouelleil A."/>
            <person name="Alvarado L."/>
            <person name="Berlin A.M."/>
            <person name="Chapman S.B."/>
            <person name="Gainer-Dewar J."/>
            <person name="Goldberg J."/>
            <person name="Gnerre S."/>
            <person name="Griggs A."/>
            <person name="Gujja S."/>
            <person name="Hansen M."/>
            <person name="Howarth C."/>
            <person name="Imamovic A."/>
            <person name="Ireland A."/>
            <person name="Larimer J."/>
            <person name="McCowan C."/>
            <person name="Murphy C."/>
            <person name="Pearson M."/>
            <person name="Poon T.W."/>
            <person name="Priest M."/>
            <person name="Roberts A."/>
            <person name="Saif S."/>
            <person name="Shea T."/>
            <person name="Sykes S."/>
            <person name="Wortman J."/>
            <person name="Nusbaum C."/>
            <person name="Birren B."/>
        </authorList>
    </citation>
    <scope>NUCLEOTIDE SEQUENCE [LARGE SCALE GENOMIC DNA]</scope>
    <source>
        <strain evidence="2 3">CIP 110357</strain>
    </source>
</reference>
<dbReference type="InterPro" id="IPR010982">
    <property type="entry name" value="Lambda_DNA-bd_dom_sf"/>
</dbReference>
<keyword evidence="3" id="KW-1185">Reference proteome</keyword>